<feature type="compositionally biased region" description="Basic and acidic residues" evidence="7">
    <location>
        <begin position="183"/>
        <end position="195"/>
    </location>
</feature>
<keyword evidence="5" id="KW-0539">Nucleus</keyword>
<feature type="domain" description="RRM" evidence="8">
    <location>
        <begin position="279"/>
        <end position="353"/>
    </location>
</feature>
<evidence type="ECO:0000256" key="4">
    <source>
        <dbReference type="ARBA" id="ARBA00022884"/>
    </source>
</evidence>
<proteinExistence type="inferred from homology"/>
<dbReference type="SUPFAM" id="SSF54928">
    <property type="entry name" value="RNA-binding domain, RBD"/>
    <property type="match status" value="2"/>
</dbReference>
<accession>A0A564Z1N7</accession>
<sequence length="643" mass="73632">MARDEIRRERDPRDSCESSSKRRRERSYDNHSPETSSSHHQSFRCLCVRKISLNYDADYVQEQLRKAFLPFRDVEIRTFKSSDRRLAIINFRHSDDAHRALKNKSQVYICDRSFNVEIWDERESLMRGIGRRHEKSNSPHQHHGFSYSKPTSSSVHRSSDLEERSRSPIRSSNRRPYNYGRGNRPDSMEHEPLNDPKATRTLFVGSLEPDIADAEVRHAFERCGGVEQVDVKHPNNSHAYAFVRFVNLDMAIQAKNKMNGNSIRSYHCKIGYGKPLLSNVLYISGLDNWRDAEELECFLNQFGTLVKLDWQYRQNYAVATFQSIEVAEEVNQQLKNLASRYPDRKLMVDFIEGELMKEVIPPPRQSSLMPLPNPFPIVQELIPNLRGNSLAFSSQFAATAFDLMRGNADPNPALFQSNLSAEDSRQRRNLPRQMESSNRINPLTRRPPQGQSSWFGRGASPIDSFLRQDMSDLSDPVLSSITTMPDLEAFLRPHIWSARLYTKKSLFQFRCFHVVGDETLSKELSKCPSFVSQDGDLNLQMPHQARTEATWMADAIEQIGKALAYSSNSSPPPFSVLLALQPSQESEKGGSGEMKIEAKRRPITCLVSYLRLKQRAGFLVPFSNYSDESSKYTILLLTPSSFA</sequence>
<evidence type="ECO:0008006" key="12">
    <source>
        <dbReference type="Google" id="ProtNLM"/>
    </source>
</evidence>
<dbReference type="Gene3D" id="3.30.70.330">
    <property type="match status" value="3"/>
</dbReference>
<protein>
    <recommendedName>
        <fullName evidence="12">RRM domain-containing protein</fullName>
    </recommendedName>
</protein>
<evidence type="ECO:0000256" key="6">
    <source>
        <dbReference type="PROSITE-ProRule" id="PRU00176"/>
    </source>
</evidence>
<feature type="region of interest" description="Disordered" evidence="7">
    <location>
        <begin position="412"/>
        <end position="456"/>
    </location>
</feature>
<dbReference type="PROSITE" id="PS50102">
    <property type="entry name" value="RRM"/>
    <property type="match status" value="2"/>
</dbReference>
<dbReference type="PROSITE" id="PS50917">
    <property type="entry name" value="SPOC"/>
    <property type="match status" value="1"/>
</dbReference>
<dbReference type="SMART" id="SM00360">
    <property type="entry name" value="RRM"/>
    <property type="match status" value="3"/>
</dbReference>
<dbReference type="PANTHER" id="PTHR23189">
    <property type="entry name" value="RNA RECOGNITION MOTIF-CONTAINING"/>
    <property type="match status" value="1"/>
</dbReference>
<keyword evidence="3" id="KW-0597">Phosphoprotein</keyword>
<dbReference type="InterPro" id="IPR000504">
    <property type="entry name" value="RRM_dom"/>
</dbReference>
<keyword evidence="4 6" id="KW-0694">RNA-binding</keyword>
<dbReference type="EMBL" id="CABIJS010000532">
    <property type="protein sequence ID" value="VUZ52818.1"/>
    <property type="molecule type" value="Genomic_DNA"/>
</dbReference>
<feature type="domain" description="SPOC" evidence="9">
    <location>
        <begin position="485"/>
        <end position="643"/>
    </location>
</feature>
<feature type="compositionally biased region" description="Basic and acidic residues" evidence="7">
    <location>
        <begin position="1"/>
        <end position="32"/>
    </location>
</feature>
<evidence type="ECO:0000259" key="8">
    <source>
        <dbReference type="PROSITE" id="PS50102"/>
    </source>
</evidence>
<dbReference type="Gene3D" id="2.40.290.10">
    <property type="match status" value="1"/>
</dbReference>
<gene>
    <name evidence="10" type="ORF">WMSIL1_LOCUS11253</name>
</gene>
<evidence type="ECO:0000256" key="5">
    <source>
        <dbReference type="ARBA" id="ARBA00023242"/>
    </source>
</evidence>
<feature type="compositionally biased region" description="Basic and acidic residues" evidence="7">
    <location>
        <begin position="157"/>
        <end position="166"/>
    </location>
</feature>
<evidence type="ECO:0000256" key="7">
    <source>
        <dbReference type="SAM" id="MobiDB-lite"/>
    </source>
</evidence>
<feature type="region of interest" description="Disordered" evidence="7">
    <location>
        <begin position="131"/>
        <end position="195"/>
    </location>
</feature>
<name>A0A564Z1N7_HYMDI</name>
<feature type="domain" description="RRM" evidence="8">
    <location>
        <begin position="200"/>
        <end position="275"/>
    </location>
</feature>
<evidence type="ECO:0000256" key="3">
    <source>
        <dbReference type="ARBA" id="ARBA00022553"/>
    </source>
</evidence>
<feature type="compositionally biased region" description="Low complexity" evidence="7">
    <location>
        <begin position="168"/>
        <end position="182"/>
    </location>
</feature>
<reference evidence="10 11" key="1">
    <citation type="submission" date="2019-07" db="EMBL/GenBank/DDBJ databases">
        <authorList>
            <person name="Jastrzebski P J."/>
            <person name="Paukszto L."/>
            <person name="Jastrzebski P J."/>
        </authorList>
    </citation>
    <scope>NUCLEOTIDE SEQUENCE [LARGE SCALE GENOMIC DNA]</scope>
    <source>
        <strain evidence="10 11">WMS-il1</strain>
    </source>
</reference>
<feature type="region of interest" description="Disordered" evidence="7">
    <location>
        <begin position="1"/>
        <end position="38"/>
    </location>
</feature>
<dbReference type="InterPro" id="IPR012677">
    <property type="entry name" value="Nucleotide-bd_a/b_plait_sf"/>
</dbReference>
<evidence type="ECO:0000256" key="2">
    <source>
        <dbReference type="ARBA" id="ARBA00005387"/>
    </source>
</evidence>
<dbReference type="AlphaFoldDB" id="A0A564Z1N7"/>
<dbReference type="SUPFAM" id="SSF100939">
    <property type="entry name" value="SPOC domain-like"/>
    <property type="match status" value="1"/>
</dbReference>
<keyword evidence="11" id="KW-1185">Reference proteome</keyword>
<dbReference type="GO" id="GO:0005634">
    <property type="term" value="C:nucleus"/>
    <property type="evidence" value="ECO:0007669"/>
    <property type="project" value="UniProtKB-SubCell"/>
</dbReference>
<dbReference type="InterPro" id="IPR010912">
    <property type="entry name" value="SPOC_met"/>
</dbReference>
<comment type="subcellular location">
    <subcellularLocation>
        <location evidence="1">Nucleus</location>
    </subcellularLocation>
</comment>
<comment type="similarity">
    <text evidence="2">Belongs to the RRM Spen family.</text>
</comment>
<evidence type="ECO:0000256" key="1">
    <source>
        <dbReference type="ARBA" id="ARBA00004123"/>
    </source>
</evidence>
<dbReference type="InterPro" id="IPR016194">
    <property type="entry name" value="SPOC-like_C_dom_sf"/>
</dbReference>
<evidence type="ECO:0000313" key="10">
    <source>
        <dbReference type="EMBL" id="VUZ52818.1"/>
    </source>
</evidence>
<dbReference type="Proteomes" id="UP000321570">
    <property type="component" value="Unassembled WGS sequence"/>
</dbReference>
<dbReference type="Pfam" id="PF00076">
    <property type="entry name" value="RRM_1"/>
    <property type="match status" value="1"/>
</dbReference>
<evidence type="ECO:0000259" key="9">
    <source>
        <dbReference type="PROSITE" id="PS50917"/>
    </source>
</evidence>
<dbReference type="GO" id="GO:0003723">
    <property type="term" value="F:RNA binding"/>
    <property type="evidence" value="ECO:0007669"/>
    <property type="project" value="UniProtKB-UniRule"/>
</dbReference>
<dbReference type="InterPro" id="IPR035979">
    <property type="entry name" value="RBD_domain_sf"/>
</dbReference>
<evidence type="ECO:0000313" key="11">
    <source>
        <dbReference type="Proteomes" id="UP000321570"/>
    </source>
</evidence>
<organism evidence="10 11">
    <name type="scientific">Hymenolepis diminuta</name>
    <name type="common">Rat tapeworm</name>
    <dbReference type="NCBI Taxonomy" id="6216"/>
    <lineage>
        <taxon>Eukaryota</taxon>
        <taxon>Metazoa</taxon>
        <taxon>Spiralia</taxon>
        <taxon>Lophotrochozoa</taxon>
        <taxon>Platyhelminthes</taxon>
        <taxon>Cestoda</taxon>
        <taxon>Eucestoda</taxon>
        <taxon>Cyclophyllidea</taxon>
        <taxon>Hymenolepididae</taxon>
        <taxon>Hymenolepis</taxon>
    </lineage>
</organism>
<feature type="non-terminal residue" evidence="10">
    <location>
        <position position="643"/>
    </location>
</feature>